<proteinExistence type="predicted"/>
<dbReference type="VEuPathDB" id="FungiDB:P174DRAFT_270128"/>
<keyword evidence="1" id="KW-1133">Transmembrane helix</keyword>
<keyword evidence="1" id="KW-0472">Membrane</keyword>
<evidence type="ECO:0000256" key="1">
    <source>
        <dbReference type="SAM" id="Phobius"/>
    </source>
</evidence>
<name>A0A2I1BZ67_ASPN1</name>
<reference evidence="3" key="1">
    <citation type="journal article" date="2018" name="Proc. Natl. Acad. Sci. U.S.A.">
        <title>Linking secondary metabolites to gene clusters through genome sequencing of six diverse Aspergillus species.</title>
        <authorList>
            <person name="Kaerboelling I."/>
            <person name="Vesth T.C."/>
            <person name="Frisvad J.C."/>
            <person name="Nybo J.L."/>
            <person name="Theobald S."/>
            <person name="Kuo A."/>
            <person name="Bowyer P."/>
            <person name="Matsuda Y."/>
            <person name="Mondo S."/>
            <person name="Lyhne E.K."/>
            <person name="Kogle M.E."/>
            <person name="Clum A."/>
            <person name="Lipzen A."/>
            <person name="Salamov A."/>
            <person name="Ngan C.Y."/>
            <person name="Daum C."/>
            <person name="Chiniquy J."/>
            <person name="Barry K."/>
            <person name="LaButti K."/>
            <person name="Haridas S."/>
            <person name="Simmons B.A."/>
            <person name="Magnuson J.K."/>
            <person name="Mortensen U.H."/>
            <person name="Larsen T.O."/>
            <person name="Grigoriev I.V."/>
            <person name="Baker S.E."/>
            <person name="Andersen M.R."/>
        </authorList>
    </citation>
    <scope>NUCLEOTIDE SEQUENCE [LARGE SCALE GENOMIC DNA]</scope>
    <source>
        <strain evidence="3">IBT 16806</strain>
    </source>
</reference>
<comment type="caution">
    <text evidence="2">The sequence shown here is derived from an EMBL/GenBank/DDBJ whole genome shotgun (WGS) entry which is preliminary data.</text>
</comment>
<gene>
    <name evidence="2" type="ORF">P174DRAFT_270128</name>
</gene>
<evidence type="ECO:0000313" key="2">
    <source>
        <dbReference type="EMBL" id="PKX90667.1"/>
    </source>
</evidence>
<keyword evidence="1" id="KW-0812">Transmembrane</keyword>
<sequence>MRLRLGDCVVAAAVEDTESDHGRATDSSRVRLARSFDHLDTRPAGEERHVEAGSLVGRMKGEDRNIEDGAVAGRRKAIKSRWVITMLLGRLPVLALWGRVVVVVLTSVWLLYGSDMVMRVR</sequence>
<organism evidence="2 3">
    <name type="scientific">Aspergillus novofumigatus (strain IBT 16806)</name>
    <dbReference type="NCBI Taxonomy" id="1392255"/>
    <lineage>
        <taxon>Eukaryota</taxon>
        <taxon>Fungi</taxon>
        <taxon>Dikarya</taxon>
        <taxon>Ascomycota</taxon>
        <taxon>Pezizomycotina</taxon>
        <taxon>Eurotiomycetes</taxon>
        <taxon>Eurotiomycetidae</taxon>
        <taxon>Eurotiales</taxon>
        <taxon>Aspergillaceae</taxon>
        <taxon>Aspergillus</taxon>
        <taxon>Aspergillus subgen. Fumigati</taxon>
    </lineage>
</organism>
<protein>
    <submittedName>
        <fullName evidence="2">Uncharacterized protein</fullName>
    </submittedName>
</protein>
<accession>A0A2I1BZ67</accession>
<dbReference type="RefSeq" id="XP_024679262.1">
    <property type="nucleotide sequence ID" value="XM_024821515.1"/>
</dbReference>
<dbReference type="GeneID" id="36528841"/>
<dbReference type="AlphaFoldDB" id="A0A2I1BZ67"/>
<keyword evidence="3" id="KW-1185">Reference proteome</keyword>
<evidence type="ECO:0000313" key="3">
    <source>
        <dbReference type="Proteomes" id="UP000234474"/>
    </source>
</evidence>
<feature type="transmembrane region" description="Helical" evidence="1">
    <location>
        <begin position="82"/>
        <end position="112"/>
    </location>
</feature>
<dbReference type="Proteomes" id="UP000234474">
    <property type="component" value="Unassembled WGS sequence"/>
</dbReference>
<dbReference type="EMBL" id="MSZS01000007">
    <property type="protein sequence ID" value="PKX90667.1"/>
    <property type="molecule type" value="Genomic_DNA"/>
</dbReference>